<accession>A0A7L4ZSM4</accession>
<gene>
    <name evidence="2" type="ORF">F0P96_18650</name>
</gene>
<dbReference type="GO" id="GO:0004197">
    <property type="term" value="F:cysteine-type endopeptidase activity"/>
    <property type="evidence" value="ECO:0007669"/>
    <property type="project" value="InterPro"/>
</dbReference>
<dbReference type="GO" id="GO:0006508">
    <property type="term" value="P:proteolysis"/>
    <property type="evidence" value="ECO:0007669"/>
    <property type="project" value="InterPro"/>
</dbReference>
<feature type="domain" description="Peptidase C14 caspase" evidence="1">
    <location>
        <begin position="33"/>
        <end position="164"/>
    </location>
</feature>
<dbReference type="Proteomes" id="UP000326380">
    <property type="component" value="Unassembled WGS sequence"/>
</dbReference>
<reference evidence="2 3" key="1">
    <citation type="submission" date="2019-09" db="EMBL/GenBank/DDBJ databases">
        <title>Genome sequence of Hymenobacter sp. M3.</title>
        <authorList>
            <person name="Srinivasan S."/>
        </authorList>
    </citation>
    <scope>NUCLEOTIDE SEQUENCE [LARGE SCALE GENOMIC DNA]</scope>
    <source>
        <strain evidence="2 3">M3</strain>
    </source>
</reference>
<keyword evidence="3" id="KW-1185">Reference proteome</keyword>
<dbReference type="Pfam" id="PF00656">
    <property type="entry name" value="Peptidase_C14"/>
    <property type="match status" value="1"/>
</dbReference>
<name>A0A7L4ZSM4_9BACT</name>
<protein>
    <recommendedName>
        <fullName evidence="1">Peptidase C14 caspase domain-containing protein</fullName>
    </recommendedName>
</protein>
<evidence type="ECO:0000313" key="3">
    <source>
        <dbReference type="Proteomes" id="UP000326380"/>
    </source>
</evidence>
<dbReference type="AlphaFoldDB" id="A0A7L4ZSM4"/>
<dbReference type="SUPFAM" id="SSF52129">
    <property type="entry name" value="Caspase-like"/>
    <property type="match status" value="1"/>
</dbReference>
<dbReference type="Gene3D" id="3.40.50.1460">
    <property type="match status" value="1"/>
</dbReference>
<evidence type="ECO:0000313" key="2">
    <source>
        <dbReference type="EMBL" id="KAA9327252.1"/>
    </source>
</evidence>
<comment type="caution">
    <text evidence="2">The sequence shown here is derived from an EMBL/GenBank/DDBJ whole genome shotgun (WGS) entry which is preliminary data.</text>
</comment>
<dbReference type="EMBL" id="VTWU01000007">
    <property type="protein sequence ID" value="KAA9327252.1"/>
    <property type="molecule type" value="Genomic_DNA"/>
</dbReference>
<proteinExistence type="predicted"/>
<dbReference type="RefSeq" id="WP_151080482.1">
    <property type="nucleotide sequence ID" value="NZ_CP047647.1"/>
</dbReference>
<sequence length="347" mass="38387">MKRNTWLLLLLTAFVLAAGSPYPKKVATSVSVLCIGNQHYPNTTEFETVVGVNQSAKSVLTCFASIATPTLLLSTSQKPLSKERILKAIKAFIASVERQQGEANVGVIYYCGHGIASQAGSRYFVPGDIQAMPLDATYEMLTQRLINIDTIKYLIIDAQRSPSRSRYVLLADCCSLQDFSKWYKGIKYHYKMNPSGFGLDGVVEYDSAAIRNMMNRPSVLGNSAKATFSPQQDTSKAATESFGTSEIPDMGELIREMTFSSLGNQIYYSSAMNKSADMVAHPYPTGPYQQVAPICRRTLLYFNAKKPRASTIRDYFMSLTEPQFDKLTQPVLLNPSRNEGDVPVIGK</sequence>
<dbReference type="InterPro" id="IPR029030">
    <property type="entry name" value="Caspase-like_dom_sf"/>
</dbReference>
<dbReference type="InterPro" id="IPR011600">
    <property type="entry name" value="Pept_C14_caspase"/>
</dbReference>
<evidence type="ECO:0000259" key="1">
    <source>
        <dbReference type="Pfam" id="PF00656"/>
    </source>
</evidence>
<organism evidence="2 3">
    <name type="scientific">Hymenobacter busanensis</name>
    <dbReference type="NCBI Taxonomy" id="2607656"/>
    <lineage>
        <taxon>Bacteria</taxon>
        <taxon>Pseudomonadati</taxon>
        <taxon>Bacteroidota</taxon>
        <taxon>Cytophagia</taxon>
        <taxon>Cytophagales</taxon>
        <taxon>Hymenobacteraceae</taxon>
        <taxon>Hymenobacter</taxon>
    </lineage>
</organism>